<dbReference type="OrthoDB" id="9876727at2"/>
<organism evidence="1 2">
    <name type="scientific">Natranaerobius trueperi</name>
    <dbReference type="NCBI Taxonomy" id="759412"/>
    <lineage>
        <taxon>Bacteria</taxon>
        <taxon>Bacillati</taxon>
        <taxon>Bacillota</taxon>
        <taxon>Clostridia</taxon>
        <taxon>Natranaerobiales</taxon>
        <taxon>Natranaerobiaceae</taxon>
        <taxon>Natranaerobius</taxon>
    </lineage>
</organism>
<proteinExistence type="predicted"/>
<evidence type="ECO:0000313" key="1">
    <source>
        <dbReference type="EMBL" id="OWZ84700.1"/>
    </source>
</evidence>
<dbReference type="Proteomes" id="UP000214588">
    <property type="component" value="Unassembled WGS sequence"/>
</dbReference>
<keyword evidence="2" id="KW-1185">Reference proteome</keyword>
<dbReference type="AlphaFoldDB" id="A0A226C2T6"/>
<accession>A0A226C2T6</accession>
<gene>
    <name evidence="1" type="ORF">CDO51_01350</name>
</gene>
<comment type="caution">
    <text evidence="1">The sequence shown here is derived from an EMBL/GenBank/DDBJ whole genome shotgun (WGS) entry which is preliminary data.</text>
</comment>
<protein>
    <submittedName>
        <fullName evidence="1">Uncharacterized protein</fullName>
    </submittedName>
</protein>
<evidence type="ECO:0000313" key="2">
    <source>
        <dbReference type="Proteomes" id="UP000214588"/>
    </source>
</evidence>
<reference evidence="1 2" key="1">
    <citation type="submission" date="2017-06" db="EMBL/GenBank/DDBJ databases">
        <title>Draft Genome Sequence of Natranaerobius trueperi halophilic, alkalithermophilic bacteria from soda lakes.</title>
        <authorList>
            <person name="Zhao B."/>
        </authorList>
    </citation>
    <scope>NUCLEOTIDE SEQUENCE [LARGE SCALE GENOMIC DNA]</scope>
    <source>
        <strain evidence="1 2">DSM 18760</strain>
    </source>
</reference>
<name>A0A226C2T6_9FIRM</name>
<dbReference type="EMBL" id="NIQC01000002">
    <property type="protein sequence ID" value="OWZ84700.1"/>
    <property type="molecule type" value="Genomic_DNA"/>
</dbReference>
<sequence>MQIKISKQNTNSPANKITLTKEFAKVLYIEGVKPQLKIPTEYQIKRITYKTVSPNKVLLNADLLLTTKSVRQISNKNTKVNVSWKKTLDVIPPQKLDVEAKIIEKIPENNPSIKKIQKVVPKIKQVEGKTLRNRIAFKGQINFEIEYYPKN</sequence>
<dbReference type="RefSeq" id="WP_089022504.1">
    <property type="nucleotide sequence ID" value="NZ_NIQC01000002.1"/>
</dbReference>